<dbReference type="PROSITE" id="PS51767">
    <property type="entry name" value="PEPTIDASE_A1"/>
    <property type="match status" value="1"/>
</dbReference>
<dbReference type="Gene3D" id="2.40.70.10">
    <property type="entry name" value="Acid Proteases"/>
    <property type="match status" value="1"/>
</dbReference>
<dbReference type="EMBL" id="CAJVPY010013429">
    <property type="protein sequence ID" value="CAG8740496.1"/>
    <property type="molecule type" value="Genomic_DNA"/>
</dbReference>
<gene>
    <name evidence="2" type="ORF">DERYTH_LOCUS15963</name>
</gene>
<sequence>MCILVKLKFNVIIDTGFGDFLIPSINCTSSACENKAKYNPINDNSFKPKNKTFGYAYFGENVYGMRSTASLNISGYTP</sequence>
<protein>
    <submittedName>
        <fullName evidence="2">26156_t:CDS:1</fullName>
    </submittedName>
</protein>
<evidence type="ECO:0000259" key="1">
    <source>
        <dbReference type="PROSITE" id="PS51767"/>
    </source>
</evidence>
<dbReference type="InterPro" id="IPR033121">
    <property type="entry name" value="PEPTIDASE_A1"/>
</dbReference>
<dbReference type="OrthoDB" id="15189at2759"/>
<evidence type="ECO:0000313" key="2">
    <source>
        <dbReference type="EMBL" id="CAG8740496.1"/>
    </source>
</evidence>
<organism evidence="2 3">
    <name type="scientific">Dentiscutata erythropus</name>
    <dbReference type="NCBI Taxonomy" id="1348616"/>
    <lineage>
        <taxon>Eukaryota</taxon>
        <taxon>Fungi</taxon>
        <taxon>Fungi incertae sedis</taxon>
        <taxon>Mucoromycota</taxon>
        <taxon>Glomeromycotina</taxon>
        <taxon>Glomeromycetes</taxon>
        <taxon>Diversisporales</taxon>
        <taxon>Gigasporaceae</taxon>
        <taxon>Dentiscutata</taxon>
    </lineage>
</organism>
<feature type="domain" description="Peptidase A1" evidence="1">
    <location>
        <begin position="1"/>
        <end position="78"/>
    </location>
</feature>
<proteinExistence type="predicted"/>
<dbReference type="Pfam" id="PF00026">
    <property type="entry name" value="Asp"/>
    <property type="match status" value="1"/>
</dbReference>
<dbReference type="AlphaFoldDB" id="A0A9N9NJV3"/>
<dbReference type="InterPro" id="IPR021109">
    <property type="entry name" value="Peptidase_aspartic_dom_sf"/>
</dbReference>
<name>A0A9N9NJV3_9GLOM</name>
<comment type="caution">
    <text evidence="2">The sequence shown here is derived from an EMBL/GenBank/DDBJ whole genome shotgun (WGS) entry which is preliminary data.</text>
</comment>
<dbReference type="SUPFAM" id="SSF50630">
    <property type="entry name" value="Acid proteases"/>
    <property type="match status" value="1"/>
</dbReference>
<dbReference type="PROSITE" id="PS51257">
    <property type="entry name" value="PROKAR_LIPOPROTEIN"/>
    <property type="match status" value="1"/>
</dbReference>
<feature type="non-terminal residue" evidence="2">
    <location>
        <position position="78"/>
    </location>
</feature>
<accession>A0A9N9NJV3</accession>
<reference evidence="2" key="1">
    <citation type="submission" date="2021-06" db="EMBL/GenBank/DDBJ databases">
        <authorList>
            <person name="Kallberg Y."/>
            <person name="Tangrot J."/>
            <person name="Rosling A."/>
        </authorList>
    </citation>
    <scope>NUCLEOTIDE SEQUENCE</scope>
    <source>
        <strain evidence="2">MA453B</strain>
    </source>
</reference>
<keyword evidence="3" id="KW-1185">Reference proteome</keyword>
<evidence type="ECO:0000313" key="3">
    <source>
        <dbReference type="Proteomes" id="UP000789405"/>
    </source>
</evidence>
<dbReference type="Proteomes" id="UP000789405">
    <property type="component" value="Unassembled WGS sequence"/>
</dbReference>